<dbReference type="AlphaFoldDB" id="A0A6C0EFA0"/>
<organism evidence="1">
    <name type="scientific">viral metagenome</name>
    <dbReference type="NCBI Taxonomy" id="1070528"/>
    <lineage>
        <taxon>unclassified sequences</taxon>
        <taxon>metagenomes</taxon>
        <taxon>organismal metagenomes</taxon>
    </lineage>
</organism>
<sequence length="69" mass="7611">MNNNISTIPSNYVNNIYTVQGEYINNSKVESIIETMDNIHPFSIIANAAKSYFNNSPITSPTPPTPPPN</sequence>
<protein>
    <submittedName>
        <fullName evidence="1">Uncharacterized protein</fullName>
    </submittedName>
</protein>
<name>A0A6C0EFA0_9ZZZZ</name>
<accession>A0A6C0EFA0</accession>
<reference evidence="1" key="1">
    <citation type="journal article" date="2020" name="Nature">
        <title>Giant virus diversity and host interactions through global metagenomics.</title>
        <authorList>
            <person name="Schulz F."/>
            <person name="Roux S."/>
            <person name="Paez-Espino D."/>
            <person name="Jungbluth S."/>
            <person name="Walsh D.A."/>
            <person name="Denef V.J."/>
            <person name="McMahon K.D."/>
            <person name="Konstantinidis K.T."/>
            <person name="Eloe-Fadrosh E.A."/>
            <person name="Kyrpides N.C."/>
            <person name="Woyke T."/>
        </authorList>
    </citation>
    <scope>NUCLEOTIDE SEQUENCE</scope>
    <source>
        <strain evidence="1">GVMAG-M-3300023179-2</strain>
    </source>
</reference>
<evidence type="ECO:0000313" key="1">
    <source>
        <dbReference type="EMBL" id="QHT27100.1"/>
    </source>
</evidence>
<dbReference type="EMBL" id="MN739810">
    <property type="protein sequence ID" value="QHT27100.1"/>
    <property type="molecule type" value="Genomic_DNA"/>
</dbReference>
<proteinExistence type="predicted"/>